<evidence type="ECO:0000313" key="4">
    <source>
        <dbReference type="Proteomes" id="UP000224567"/>
    </source>
</evidence>
<dbReference type="AlphaFoldDB" id="A0A2G2W4Q2"/>
<dbReference type="Pfam" id="PF14223">
    <property type="entry name" value="Retrotran_gag_2"/>
    <property type="match status" value="1"/>
</dbReference>
<evidence type="ECO:0000313" key="3">
    <source>
        <dbReference type="EMBL" id="PHT40207.1"/>
    </source>
</evidence>
<dbReference type="InterPro" id="IPR004843">
    <property type="entry name" value="Calcineurin-like_PHP"/>
</dbReference>
<protein>
    <submittedName>
        <fullName evidence="3">Purple acid phosphatase 7</fullName>
    </submittedName>
</protein>
<comment type="caution">
    <text evidence="3">The sequence shown here is derived from an EMBL/GenBank/DDBJ whole genome shotgun (WGS) entry which is preliminary data.</text>
</comment>
<gene>
    <name evidence="3" type="ORF">CQW23_19061</name>
</gene>
<name>A0A2G2W4Q2_CAPBA</name>
<reference evidence="3 4" key="1">
    <citation type="journal article" date="2017" name="Genome Biol.">
        <title>New reference genome sequences of hot pepper reveal the massive evolution of plant disease-resistance genes by retroduplication.</title>
        <authorList>
            <person name="Kim S."/>
            <person name="Park J."/>
            <person name="Yeom S.I."/>
            <person name="Kim Y.M."/>
            <person name="Seo E."/>
            <person name="Kim K.T."/>
            <person name="Kim M.S."/>
            <person name="Lee J.M."/>
            <person name="Cheong K."/>
            <person name="Shin H.S."/>
            <person name="Kim S.B."/>
            <person name="Han K."/>
            <person name="Lee J."/>
            <person name="Park M."/>
            <person name="Lee H.A."/>
            <person name="Lee H.Y."/>
            <person name="Lee Y."/>
            <person name="Oh S."/>
            <person name="Lee J.H."/>
            <person name="Choi E."/>
            <person name="Choi E."/>
            <person name="Lee S.E."/>
            <person name="Jeon J."/>
            <person name="Kim H."/>
            <person name="Choi G."/>
            <person name="Song H."/>
            <person name="Lee J."/>
            <person name="Lee S.C."/>
            <person name="Kwon J.K."/>
            <person name="Lee H.Y."/>
            <person name="Koo N."/>
            <person name="Hong Y."/>
            <person name="Kim R.W."/>
            <person name="Kang W.H."/>
            <person name="Huh J.H."/>
            <person name="Kang B.C."/>
            <person name="Yang T.J."/>
            <person name="Lee Y.H."/>
            <person name="Bennetzen J.L."/>
            <person name="Choi D."/>
        </authorList>
    </citation>
    <scope>NUCLEOTIDE SEQUENCE [LARGE SCALE GENOMIC DNA]</scope>
    <source>
        <strain evidence="4">cv. PBC81</strain>
    </source>
</reference>
<dbReference type="STRING" id="33114.A0A2G2W4Q2"/>
<evidence type="ECO:0000256" key="1">
    <source>
        <dbReference type="SAM" id="MobiDB-lite"/>
    </source>
</evidence>
<accession>A0A2G2W4Q2</accession>
<dbReference type="GO" id="GO:0016787">
    <property type="term" value="F:hydrolase activity"/>
    <property type="evidence" value="ECO:0007669"/>
    <property type="project" value="InterPro"/>
</dbReference>
<dbReference type="Proteomes" id="UP000224567">
    <property type="component" value="Unassembled WGS sequence"/>
</dbReference>
<reference evidence="4" key="2">
    <citation type="journal article" date="2017" name="J. Anim. Genet.">
        <title>Multiple reference genome sequences of hot pepper reveal the massive evolution of plant disease resistance genes by retroduplication.</title>
        <authorList>
            <person name="Kim S."/>
            <person name="Park J."/>
            <person name="Yeom S.-I."/>
            <person name="Kim Y.-M."/>
            <person name="Seo E."/>
            <person name="Kim K.-T."/>
            <person name="Kim M.-S."/>
            <person name="Lee J.M."/>
            <person name="Cheong K."/>
            <person name="Shin H.-S."/>
            <person name="Kim S.-B."/>
            <person name="Han K."/>
            <person name="Lee J."/>
            <person name="Park M."/>
            <person name="Lee H.-A."/>
            <person name="Lee H.-Y."/>
            <person name="Lee Y."/>
            <person name="Oh S."/>
            <person name="Lee J.H."/>
            <person name="Choi E."/>
            <person name="Choi E."/>
            <person name="Lee S.E."/>
            <person name="Jeon J."/>
            <person name="Kim H."/>
            <person name="Choi G."/>
            <person name="Song H."/>
            <person name="Lee J."/>
            <person name="Lee S.-C."/>
            <person name="Kwon J.-K."/>
            <person name="Lee H.-Y."/>
            <person name="Koo N."/>
            <person name="Hong Y."/>
            <person name="Kim R.W."/>
            <person name="Kang W.-H."/>
            <person name="Huh J.H."/>
            <person name="Kang B.-C."/>
            <person name="Yang T.-J."/>
            <person name="Lee Y.-H."/>
            <person name="Bennetzen J.L."/>
            <person name="Choi D."/>
        </authorList>
    </citation>
    <scope>NUCLEOTIDE SEQUENCE [LARGE SCALE GENOMIC DNA]</scope>
    <source>
        <strain evidence="4">cv. PBC81</strain>
    </source>
</reference>
<proteinExistence type="predicted"/>
<keyword evidence="4" id="KW-1185">Reference proteome</keyword>
<dbReference type="PANTHER" id="PTHR47592:SF27">
    <property type="entry name" value="OS08G0421700 PROTEIN"/>
    <property type="match status" value="1"/>
</dbReference>
<dbReference type="SUPFAM" id="SSF56300">
    <property type="entry name" value="Metallo-dependent phosphatases"/>
    <property type="match status" value="1"/>
</dbReference>
<dbReference type="PANTHER" id="PTHR47592">
    <property type="entry name" value="PBF68 PROTEIN"/>
    <property type="match status" value="1"/>
</dbReference>
<dbReference type="Pfam" id="PF00149">
    <property type="entry name" value="Metallophos"/>
    <property type="match status" value="1"/>
</dbReference>
<organism evidence="3 4">
    <name type="scientific">Capsicum baccatum</name>
    <name type="common">Peruvian pepper</name>
    <dbReference type="NCBI Taxonomy" id="33114"/>
    <lineage>
        <taxon>Eukaryota</taxon>
        <taxon>Viridiplantae</taxon>
        <taxon>Streptophyta</taxon>
        <taxon>Embryophyta</taxon>
        <taxon>Tracheophyta</taxon>
        <taxon>Spermatophyta</taxon>
        <taxon>Magnoliopsida</taxon>
        <taxon>eudicotyledons</taxon>
        <taxon>Gunneridae</taxon>
        <taxon>Pentapetalae</taxon>
        <taxon>asterids</taxon>
        <taxon>lamiids</taxon>
        <taxon>Solanales</taxon>
        <taxon>Solanaceae</taxon>
        <taxon>Solanoideae</taxon>
        <taxon>Capsiceae</taxon>
        <taxon>Capsicum</taxon>
    </lineage>
</organism>
<dbReference type="EMBL" id="MLFT02000008">
    <property type="protein sequence ID" value="PHT40207.1"/>
    <property type="molecule type" value="Genomic_DNA"/>
</dbReference>
<dbReference type="OrthoDB" id="411211at2759"/>
<feature type="domain" description="Calcineurin-like phosphoesterase" evidence="2">
    <location>
        <begin position="18"/>
        <end position="191"/>
    </location>
</feature>
<feature type="region of interest" description="Disordered" evidence="1">
    <location>
        <begin position="420"/>
        <end position="458"/>
    </location>
</feature>
<dbReference type="InterPro" id="IPR029052">
    <property type="entry name" value="Metallo-depent_PP-like"/>
</dbReference>
<evidence type="ECO:0000259" key="2">
    <source>
        <dbReference type="Pfam" id="PF00149"/>
    </source>
</evidence>
<sequence>MGELQRLKHPGNTDGPLSILVVGDWGRRGTYNQSHVAHQMGIIGEELNIDFVVSTGDNFYDNGLIGVDDPAFEESFTNVYNAPSLQKTWYNDVAEFFFVDTTPFQDMYFTTPKDHTYDWRDILPRQDYLFEVLKDLDSALRESNAKWKIVVGHHTIKSAGHHGNSVELELQLLPILQANNVDFYLNGHDHCLEHISSADRKMTTDSQVHDAGMTMAAPSIATTSCTNAPQAMAPAEKPRKFTGIDFKRWQQKIFFCLTTLCLQRFTFEKAPEVPEKTSEQEQFVIVEAWKCSDFLCRNYMLSCLQDDLYDVYSGTKTTKELWGTLEWKYKIEDAGTKTFFVARFLEYKMIDNKSAISQVQELQVIIHDLLAEDMILTIPLLNKKLPPMWKDFKNYLKYKRKEMSVEDLIIRLRFKEDNKATERKSRGNSTMNGANIVEDDQNNSKKRKKAGNESNQSKKKFKGKCFNCGKIDHKSIDFRAPKKCKKKDQANVVESKKETDDLCAMLSECNLMKNPREWWMDFGATRHVFSNKELFATFSPAQGE</sequence>
<dbReference type="Gene3D" id="3.60.21.10">
    <property type="match status" value="2"/>
</dbReference>